<dbReference type="SUPFAM" id="SSF51197">
    <property type="entry name" value="Clavaminate synthase-like"/>
    <property type="match status" value="1"/>
</dbReference>
<feature type="domain" description="Fe2OG dioxygenase" evidence="7">
    <location>
        <begin position="164"/>
        <end position="271"/>
    </location>
</feature>
<dbReference type="FunFam" id="2.60.120.330:FF:000022">
    <property type="entry name" value="Probable 2-oxoglutarate-dependent dioxygenase AOP1.2"/>
    <property type="match status" value="1"/>
</dbReference>
<evidence type="ECO:0000256" key="4">
    <source>
        <dbReference type="ARBA" id="ARBA00023004"/>
    </source>
</evidence>
<keyword evidence="2 6" id="KW-0479">Metal-binding</keyword>
<keyword evidence="3 6" id="KW-0560">Oxidoreductase</keyword>
<gene>
    <name evidence="9" type="primary">LOC113743055</name>
</gene>
<dbReference type="InterPro" id="IPR044861">
    <property type="entry name" value="IPNS-like_FE2OG_OXY"/>
</dbReference>
<dbReference type="InterPro" id="IPR027443">
    <property type="entry name" value="IPNS-like_sf"/>
</dbReference>
<accession>A0A6P6XGM7</accession>
<keyword evidence="4 6" id="KW-0408">Iron</keyword>
<comment type="similarity">
    <text evidence="1 6">Belongs to the iron/ascorbate-dependent oxidoreductase family.</text>
</comment>
<dbReference type="GO" id="GO:0009805">
    <property type="term" value="P:coumarin biosynthetic process"/>
    <property type="evidence" value="ECO:0007669"/>
    <property type="project" value="UniProtKB-ARBA"/>
</dbReference>
<evidence type="ECO:0000256" key="6">
    <source>
        <dbReference type="RuleBase" id="RU003682"/>
    </source>
</evidence>
<name>A0A6P6XGM7_COFAR</name>
<evidence type="ECO:0000256" key="5">
    <source>
        <dbReference type="ARBA" id="ARBA00057022"/>
    </source>
</evidence>
<organism evidence="8 9">
    <name type="scientific">Coffea arabica</name>
    <name type="common">Arabian coffee</name>
    <dbReference type="NCBI Taxonomy" id="13443"/>
    <lineage>
        <taxon>Eukaryota</taxon>
        <taxon>Viridiplantae</taxon>
        <taxon>Streptophyta</taxon>
        <taxon>Embryophyta</taxon>
        <taxon>Tracheophyta</taxon>
        <taxon>Spermatophyta</taxon>
        <taxon>Magnoliopsida</taxon>
        <taxon>eudicotyledons</taxon>
        <taxon>Gunneridae</taxon>
        <taxon>Pentapetalae</taxon>
        <taxon>asterids</taxon>
        <taxon>lamiids</taxon>
        <taxon>Gentianales</taxon>
        <taxon>Rubiaceae</taxon>
        <taxon>Ixoroideae</taxon>
        <taxon>Gardenieae complex</taxon>
        <taxon>Bertiereae - Coffeeae clade</taxon>
        <taxon>Coffeeae</taxon>
        <taxon>Coffea</taxon>
    </lineage>
</organism>
<dbReference type="Pfam" id="PF03171">
    <property type="entry name" value="2OG-FeII_Oxy"/>
    <property type="match status" value="1"/>
</dbReference>
<dbReference type="GO" id="GO:0002238">
    <property type="term" value="P:response to molecule of fungal origin"/>
    <property type="evidence" value="ECO:0007669"/>
    <property type="project" value="UniProtKB-ARBA"/>
</dbReference>
<dbReference type="AlphaFoldDB" id="A0A6P6XGM7"/>
<evidence type="ECO:0000259" key="7">
    <source>
        <dbReference type="PROSITE" id="PS51471"/>
    </source>
</evidence>
<evidence type="ECO:0000256" key="2">
    <source>
        <dbReference type="ARBA" id="ARBA00022723"/>
    </source>
</evidence>
<proteinExistence type="inferred from homology"/>
<dbReference type="RefSeq" id="XP_027126923.1">
    <property type="nucleotide sequence ID" value="XM_027271122.2"/>
</dbReference>
<reference evidence="8" key="1">
    <citation type="journal article" date="2025" name="Foods">
        <title>Unveiling the Microbial Signatures of Arabica Coffee Cherries: Insights into Ripeness Specific Diversity, Functional Traits, and Implications for Quality and Safety.</title>
        <authorList>
            <consortium name="RefSeq"/>
            <person name="Tenea G.N."/>
            <person name="Cifuentes V."/>
            <person name="Reyes P."/>
            <person name="Cevallos-Vallejos M."/>
        </authorList>
    </citation>
    <scope>NUCLEOTIDE SEQUENCE [LARGE SCALE GENOMIC DNA]</scope>
</reference>
<dbReference type="GO" id="GO:0016706">
    <property type="term" value="F:2-oxoglutarate-dependent dioxygenase activity"/>
    <property type="evidence" value="ECO:0007669"/>
    <property type="project" value="UniProtKB-ARBA"/>
</dbReference>
<dbReference type="Proteomes" id="UP001652660">
    <property type="component" value="Chromosome 4e"/>
</dbReference>
<reference evidence="9" key="2">
    <citation type="submission" date="2025-08" db="UniProtKB">
        <authorList>
            <consortium name="RefSeq"/>
        </authorList>
    </citation>
    <scope>IDENTIFICATION</scope>
    <source>
        <tissue evidence="9">Leaves</tissue>
    </source>
</reference>
<dbReference type="InterPro" id="IPR026992">
    <property type="entry name" value="DIOX_N"/>
</dbReference>
<keyword evidence="8" id="KW-1185">Reference proteome</keyword>
<comment type="function">
    <text evidence="5">Probable 2-oxoglutarate-dependent dioxygenase that may be involved in glucosinolates biosynthesis. May play a role in the production of aliphatic glucosinolates.</text>
</comment>
<dbReference type="Gene3D" id="2.60.120.330">
    <property type="entry name" value="B-lactam Antibiotic, Isopenicillin N Synthase, Chain"/>
    <property type="match status" value="1"/>
</dbReference>
<dbReference type="Pfam" id="PF14226">
    <property type="entry name" value="DIOX_N"/>
    <property type="match status" value="1"/>
</dbReference>
<evidence type="ECO:0000256" key="3">
    <source>
        <dbReference type="ARBA" id="ARBA00023002"/>
    </source>
</evidence>
<dbReference type="InterPro" id="IPR005123">
    <property type="entry name" value="Oxoglu/Fe-dep_dioxygenase_dom"/>
</dbReference>
<evidence type="ECO:0000313" key="8">
    <source>
        <dbReference type="Proteomes" id="UP001652660"/>
    </source>
</evidence>
<dbReference type="OrthoDB" id="288590at2759"/>
<evidence type="ECO:0000313" key="9">
    <source>
        <dbReference type="RefSeq" id="XP_027126923.1"/>
    </source>
</evidence>
<protein>
    <submittedName>
        <fullName evidence="9">Probable 2-oxoglutarate-dependent dioxygenase AOP1</fullName>
    </submittedName>
</protein>
<dbReference type="PROSITE" id="PS51471">
    <property type="entry name" value="FE2OG_OXY"/>
    <property type="match status" value="1"/>
</dbReference>
<dbReference type="PANTHER" id="PTHR47990">
    <property type="entry name" value="2-OXOGLUTARATE (2OG) AND FE(II)-DEPENDENT OXYGENASE SUPERFAMILY PROTEIN-RELATED"/>
    <property type="match status" value="1"/>
</dbReference>
<dbReference type="InterPro" id="IPR050231">
    <property type="entry name" value="Iron_ascorbate_oxido_reductase"/>
</dbReference>
<keyword evidence="9" id="KW-0223">Dioxygenase</keyword>
<evidence type="ECO:0000256" key="1">
    <source>
        <dbReference type="ARBA" id="ARBA00008056"/>
    </source>
</evidence>
<dbReference type="GeneID" id="113743055"/>
<dbReference type="GO" id="GO:0046872">
    <property type="term" value="F:metal ion binding"/>
    <property type="evidence" value="ECO:0007669"/>
    <property type="project" value="UniProtKB-KW"/>
</dbReference>
<sequence>MRILNPMGSLTLHKLPTIDFSKENLKPGTTAWNKIRKEVMSALEEYGSFVASYEKIPQLQDAVFGALEELFDLPTQTKMQNISSKPLYGYVGQIPVVPLYESMGIDDANTSEGMQAFTYAMWPNGNEGFSEKLLAYTKLAAELEEIVVRMIFESYGVEKYCDSHLQSVGYLSRVMKYREAKENETKLGFVSHTDKSFMSTIHQNQVNGLEIKAKDGEYFGVDLSPSSVVVMAGDAIMAWSNNRIKSPHHRVIMEGKGRPRYSIAQFSFMDGTVQTPQELVDDEHPLQFKPFDHLEYLSFFSKEENRRLECALKTYCGV</sequence>